<evidence type="ECO:0000313" key="3">
    <source>
        <dbReference type="Proteomes" id="UP000484076"/>
    </source>
</evidence>
<dbReference type="Proteomes" id="UP000484076">
    <property type="component" value="Unassembled WGS sequence"/>
</dbReference>
<evidence type="ECO:0000313" key="2">
    <source>
        <dbReference type="EMBL" id="NUB46268.1"/>
    </source>
</evidence>
<evidence type="ECO:0000256" key="1">
    <source>
        <dbReference type="SAM" id="Phobius"/>
    </source>
</evidence>
<feature type="transmembrane region" description="Helical" evidence="1">
    <location>
        <begin position="20"/>
        <end position="39"/>
    </location>
</feature>
<dbReference type="AlphaFoldDB" id="A0A8X8H5W9"/>
<dbReference type="RefSeq" id="WP_174539973.1">
    <property type="nucleotide sequence ID" value="NZ_WHUT02000013.1"/>
</dbReference>
<gene>
    <name evidence="2" type="ORF">GEU84_017895</name>
</gene>
<keyword evidence="3" id="KW-1185">Reference proteome</keyword>
<sequence length="66" mass="7546">MNSGFWADMGFPPMTRDDVVILRAPRGFINFFGIVFHLMKKCRIPLAKQGAGVFHWPKVFFTKSGK</sequence>
<protein>
    <submittedName>
        <fullName evidence="2">Uncharacterized protein</fullName>
    </submittedName>
</protein>
<keyword evidence="1" id="KW-1133">Transmembrane helix</keyword>
<dbReference type="EMBL" id="WHUT02000013">
    <property type="protein sequence ID" value="NUB46268.1"/>
    <property type="molecule type" value="Genomic_DNA"/>
</dbReference>
<accession>A0A8X8H5W9</accession>
<proteinExistence type="predicted"/>
<keyword evidence="1" id="KW-0472">Membrane</keyword>
<reference evidence="2" key="1">
    <citation type="submission" date="2020-05" db="EMBL/GenBank/DDBJ databases">
        <title>Fertoebacter nigrum gen. nov., sp. nov., a new member of the family Rhodobacteraceae.</title>
        <authorList>
            <person name="Szuroczki S."/>
            <person name="Abbaszade G."/>
            <person name="Buni D."/>
            <person name="Schumann P."/>
            <person name="Toth E."/>
        </authorList>
    </citation>
    <scope>NUCLEOTIDE SEQUENCE</scope>
    <source>
        <strain evidence="2">RG-N-1a</strain>
    </source>
</reference>
<name>A0A8X8H5W9_9RHOB</name>
<comment type="caution">
    <text evidence="2">The sequence shown here is derived from an EMBL/GenBank/DDBJ whole genome shotgun (WGS) entry which is preliminary data.</text>
</comment>
<organism evidence="2 3">
    <name type="scientific">Fertoeibacter niger</name>
    <dbReference type="NCBI Taxonomy" id="2656921"/>
    <lineage>
        <taxon>Bacteria</taxon>
        <taxon>Pseudomonadati</taxon>
        <taxon>Pseudomonadota</taxon>
        <taxon>Alphaproteobacteria</taxon>
        <taxon>Rhodobacterales</taxon>
        <taxon>Paracoccaceae</taxon>
        <taxon>Fertoeibacter</taxon>
    </lineage>
</organism>
<keyword evidence="1" id="KW-0812">Transmembrane</keyword>